<dbReference type="PROSITE" id="PS51257">
    <property type="entry name" value="PROKAR_LIPOPROTEIN"/>
    <property type="match status" value="1"/>
</dbReference>
<dbReference type="EMBL" id="CP042476">
    <property type="protein sequence ID" value="QED37162.1"/>
    <property type="molecule type" value="Genomic_DNA"/>
</dbReference>
<evidence type="ECO:0000259" key="2">
    <source>
        <dbReference type="Pfam" id="PF11827"/>
    </source>
</evidence>
<dbReference type="KEGG" id="anp:FK178_05310"/>
<evidence type="ECO:0000313" key="4">
    <source>
        <dbReference type="Proteomes" id="UP000321954"/>
    </source>
</evidence>
<dbReference type="OrthoDB" id="5513217at2"/>
<evidence type="ECO:0000313" key="3">
    <source>
        <dbReference type="EMBL" id="QED37162.1"/>
    </source>
</evidence>
<protein>
    <submittedName>
        <fullName evidence="3">DUF3347 domain-containing protein</fullName>
    </submittedName>
</protein>
<proteinExistence type="predicted"/>
<dbReference type="InterPro" id="IPR021782">
    <property type="entry name" value="DUF3347"/>
</dbReference>
<name>A0A5B8YGP3_9FLAO</name>
<evidence type="ECO:0000256" key="1">
    <source>
        <dbReference type="SAM" id="SignalP"/>
    </source>
</evidence>
<keyword evidence="4" id="KW-1185">Reference proteome</keyword>
<reference evidence="3 4" key="1">
    <citation type="submission" date="2019-08" db="EMBL/GenBank/DDBJ databases">
        <title>Antarcticibacterium arcticum sp. nov., a bacterium isolated from marine sediment of the Canadian Beaufort Sea.</title>
        <authorList>
            <person name="Lee Y.M."/>
            <person name="Baek K."/>
            <person name="Lee D.-H."/>
            <person name="Shin S.C."/>
            <person name="Jin Y.K."/>
            <person name="Park Y."/>
        </authorList>
    </citation>
    <scope>NUCLEOTIDE SEQUENCE [LARGE SCALE GENOMIC DNA]</scope>
    <source>
        <strain evidence="3 4">PAMC 28998</strain>
    </source>
</reference>
<sequence length="206" mass="22904">MKNLKVNLGIAMLVIASLTAVSCKNNNEEGSVDHSTMDHENMNADSDMMEGGAQPSQDVMGSENEDSQTGRIVNDYLELKDALVADNIKDAAKAGEGLVKAFEEFDMSEYEEGQQQELTEIIEDAKEHAEHITMSDIAHQREHFDILSVDLADMLEITGSPKTLYQQFCPMYNSNKGAIWLSTSEEIRNPYFGQSMLTCGEVQKEI</sequence>
<feature type="domain" description="DUF3347" evidence="2">
    <location>
        <begin position="72"/>
        <end position="161"/>
    </location>
</feature>
<accession>A0A5B8YGP3</accession>
<gene>
    <name evidence="3" type="ORF">FK178_05310</name>
</gene>
<feature type="signal peptide" evidence="1">
    <location>
        <begin position="1"/>
        <end position="22"/>
    </location>
</feature>
<feature type="chain" id="PRO_5023054217" evidence="1">
    <location>
        <begin position="23"/>
        <end position="206"/>
    </location>
</feature>
<dbReference type="AlphaFoldDB" id="A0A5B8YGP3"/>
<dbReference type="Pfam" id="PF11827">
    <property type="entry name" value="DUF3347"/>
    <property type="match status" value="1"/>
</dbReference>
<organism evidence="3 4">
    <name type="scientific">Antarcticibacterium arcticum</name>
    <dbReference type="NCBI Taxonomy" id="2585771"/>
    <lineage>
        <taxon>Bacteria</taxon>
        <taxon>Pseudomonadati</taxon>
        <taxon>Bacteroidota</taxon>
        <taxon>Flavobacteriia</taxon>
        <taxon>Flavobacteriales</taxon>
        <taxon>Flavobacteriaceae</taxon>
        <taxon>Antarcticibacterium</taxon>
    </lineage>
</organism>
<dbReference type="Proteomes" id="UP000321954">
    <property type="component" value="Chromosome"/>
</dbReference>
<dbReference type="RefSeq" id="WP_146831748.1">
    <property type="nucleotide sequence ID" value="NZ_CP042476.1"/>
</dbReference>
<keyword evidence="1" id="KW-0732">Signal</keyword>